<dbReference type="EMBL" id="EQ987119">
    <property type="protein sequence ID" value="EEF23244.1"/>
    <property type="molecule type" value="Genomic_DNA"/>
</dbReference>
<proteinExistence type="predicted"/>
<evidence type="ECO:0000313" key="2">
    <source>
        <dbReference type="Proteomes" id="UP000008311"/>
    </source>
</evidence>
<gene>
    <name evidence="1" type="ORF">RCOM_2122390</name>
</gene>
<accession>B9TLM0</accession>
<keyword evidence="2" id="KW-1185">Reference proteome</keyword>
<evidence type="ECO:0000313" key="1">
    <source>
        <dbReference type="EMBL" id="EEF23244.1"/>
    </source>
</evidence>
<sequence length="49" mass="5350">MLPRGAQQWHPAGKHSRAVDAAARFAAVAPWRMPQPRGTFARRGEGAEP</sequence>
<dbReference type="AlphaFoldDB" id="B9TLM0"/>
<organism evidence="1 2">
    <name type="scientific">Ricinus communis</name>
    <name type="common">Castor bean</name>
    <dbReference type="NCBI Taxonomy" id="3988"/>
    <lineage>
        <taxon>Eukaryota</taxon>
        <taxon>Viridiplantae</taxon>
        <taxon>Streptophyta</taxon>
        <taxon>Embryophyta</taxon>
        <taxon>Tracheophyta</taxon>
        <taxon>Spermatophyta</taxon>
        <taxon>Magnoliopsida</taxon>
        <taxon>eudicotyledons</taxon>
        <taxon>Gunneridae</taxon>
        <taxon>Pentapetalae</taxon>
        <taxon>rosids</taxon>
        <taxon>fabids</taxon>
        <taxon>Malpighiales</taxon>
        <taxon>Euphorbiaceae</taxon>
        <taxon>Acalyphoideae</taxon>
        <taxon>Acalypheae</taxon>
        <taxon>Ricinus</taxon>
    </lineage>
</organism>
<dbReference type="Proteomes" id="UP000008311">
    <property type="component" value="Unassembled WGS sequence"/>
</dbReference>
<reference evidence="2" key="1">
    <citation type="journal article" date="2010" name="Nat. Biotechnol.">
        <title>Draft genome sequence of the oilseed species Ricinus communis.</title>
        <authorList>
            <person name="Chan A.P."/>
            <person name="Crabtree J."/>
            <person name="Zhao Q."/>
            <person name="Lorenzi H."/>
            <person name="Orvis J."/>
            <person name="Puiu D."/>
            <person name="Melake-Berhan A."/>
            <person name="Jones K.M."/>
            <person name="Redman J."/>
            <person name="Chen G."/>
            <person name="Cahoon E.B."/>
            <person name="Gedil M."/>
            <person name="Stanke M."/>
            <person name="Haas B.J."/>
            <person name="Wortman J.R."/>
            <person name="Fraser-Liggett C.M."/>
            <person name="Ravel J."/>
            <person name="Rabinowicz P.D."/>
        </authorList>
    </citation>
    <scope>NUCLEOTIDE SEQUENCE [LARGE SCALE GENOMIC DNA]</scope>
    <source>
        <strain evidence="2">cv. Hale</strain>
    </source>
</reference>
<dbReference type="InParanoid" id="B9TLM0"/>
<name>B9TLM0_RICCO</name>
<protein>
    <submittedName>
        <fullName evidence="1">Uncharacterized protein</fullName>
    </submittedName>
</protein>